<dbReference type="InterPro" id="IPR038056">
    <property type="entry name" value="YjbR-like_sf"/>
</dbReference>
<keyword evidence="2" id="KW-0238">DNA-binding</keyword>
<comment type="caution">
    <text evidence="2">The sequence shown here is derived from an EMBL/GenBank/DDBJ whole genome shotgun (WGS) entry which is preliminary data.</text>
</comment>
<evidence type="ECO:0000313" key="1">
    <source>
        <dbReference type="EMBL" id="MBB3968460.1"/>
    </source>
</evidence>
<gene>
    <name evidence="2" type="ORF">E2R65_07865</name>
    <name evidence="1" type="ORF">GGR35_001052</name>
</gene>
<evidence type="ECO:0000313" key="3">
    <source>
        <dbReference type="Proteomes" id="UP000297248"/>
    </source>
</evidence>
<proteinExistence type="predicted"/>
<reference evidence="2 3" key="1">
    <citation type="journal article" date="2016" name="Int. J. Syst. Evol. Microbiol.">
        <title>Proposal of Mucilaginibacter phyllosphaerae sp. nov. isolated from the phyllosphere of Galium album.</title>
        <authorList>
            <person name="Aydogan E.L."/>
            <person name="Busse H.J."/>
            <person name="Moser G."/>
            <person name="Muller C."/>
            <person name="Kampfer P."/>
            <person name="Glaeser S.P."/>
        </authorList>
    </citation>
    <scope>NUCLEOTIDE SEQUENCE [LARGE SCALE GENOMIC DNA]</scope>
    <source>
        <strain evidence="2 3">PP-F2FG21</strain>
    </source>
</reference>
<protein>
    <submittedName>
        <fullName evidence="2">MmcQ/YjbR family DNA-binding protein</fullName>
    </submittedName>
</protein>
<dbReference type="Proteomes" id="UP000583101">
    <property type="component" value="Unassembled WGS sequence"/>
</dbReference>
<dbReference type="Gene3D" id="3.90.1150.30">
    <property type="match status" value="1"/>
</dbReference>
<evidence type="ECO:0000313" key="2">
    <source>
        <dbReference type="EMBL" id="TEW67893.1"/>
    </source>
</evidence>
<dbReference type="Pfam" id="PF04237">
    <property type="entry name" value="YjbR"/>
    <property type="match status" value="1"/>
</dbReference>
<accession>A0A4Y8AGP7</accession>
<dbReference type="SUPFAM" id="SSF142906">
    <property type="entry name" value="YjbR-like"/>
    <property type="match status" value="1"/>
</dbReference>
<dbReference type="GO" id="GO:0003677">
    <property type="term" value="F:DNA binding"/>
    <property type="evidence" value="ECO:0007669"/>
    <property type="project" value="UniProtKB-KW"/>
</dbReference>
<dbReference type="Proteomes" id="UP000297248">
    <property type="component" value="Unassembled WGS sequence"/>
</dbReference>
<organism evidence="2 3">
    <name type="scientific">Mucilaginibacter phyllosphaerae</name>
    <dbReference type="NCBI Taxonomy" id="1812349"/>
    <lineage>
        <taxon>Bacteria</taxon>
        <taxon>Pseudomonadati</taxon>
        <taxon>Bacteroidota</taxon>
        <taxon>Sphingobacteriia</taxon>
        <taxon>Sphingobacteriales</taxon>
        <taxon>Sphingobacteriaceae</taxon>
        <taxon>Mucilaginibacter</taxon>
    </lineage>
</organism>
<dbReference type="EMBL" id="JACIEG010000002">
    <property type="protein sequence ID" value="MBB3968460.1"/>
    <property type="molecule type" value="Genomic_DNA"/>
</dbReference>
<reference evidence="1 4" key="3">
    <citation type="submission" date="2020-08" db="EMBL/GenBank/DDBJ databases">
        <title>Genomic Encyclopedia of Type Strains, Phase IV (KMG-IV): sequencing the most valuable type-strain genomes for metagenomic binning, comparative biology and taxonomic classification.</title>
        <authorList>
            <person name="Goeker M."/>
        </authorList>
    </citation>
    <scope>NUCLEOTIDE SEQUENCE [LARGE SCALE GENOMIC DNA]</scope>
    <source>
        <strain evidence="1 4">DSM 100995</strain>
    </source>
</reference>
<dbReference type="AlphaFoldDB" id="A0A4Y8AGP7"/>
<name>A0A4Y8AGP7_9SPHI</name>
<dbReference type="InterPro" id="IPR058532">
    <property type="entry name" value="YjbR/MT2646/Rv2570-like"/>
</dbReference>
<evidence type="ECO:0000313" key="4">
    <source>
        <dbReference type="Proteomes" id="UP000583101"/>
    </source>
</evidence>
<sequence>MLNLPYGNGCLLFLQFLRSTLLHLPGVTEKLYFGTPAFYVNKKIFARIKEDGENLVLGTLDRDKWMHAKPDVYHITAHYLNYNYMLVRLAHADPQELKELLLTAWRNRATKKLIEAYQKNIT</sequence>
<reference evidence="2" key="2">
    <citation type="submission" date="2019-03" db="EMBL/GenBank/DDBJ databases">
        <authorList>
            <person name="Yan Y.-Q."/>
            <person name="Du Z.-J."/>
        </authorList>
    </citation>
    <scope>NUCLEOTIDE SEQUENCE</scope>
    <source>
        <strain evidence="2">PP-F2FG21</strain>
    </source>
</reference>
<keyword evidence="4" id="KW-1185">Reference proteome</keyword>
<dbReference type="EMBL" id="SNQG01000002">
    <property type="protein sequence ID" value="TEW67893.1"/>
    <property type="molecule type" value="Genomic_DNA"/>
</dbReference>